<reference evidence="3 4" key="3">
    <citation type="journal article" date="2017" name="G3 (Bethesda)">
        <title>Comparative analysis highlights variable genome content of wheat rusts and divergence of the mating loci.</title>
        <authorList>
            <person name="Cuomo C.A."/>
            <person name="Bakkeren G."/>
            <person name="Khalil H.B."/>
            <person name="Panwar V."/>
            <person name="Joly D."/>
            <person name="Linning R."/>
            <person name="Sakthikumar S."/>
            <person name="Song X."/>
            <person name="Adiconis X."/>
            <person name="Fan L."/>
            <person name="Goldberg J.M."/>
            <person name="Levin J.Z."/>
            <person name="Young S."/>
            <person name="Zeng Q."/>
            <person name="Anikster Y."/>
            <person name="Bruce M."/>
            <person name="Wang M."/>
            <person name="Yin C."/>
            <person name="McCallum B."/>
            <person name="Szabo L.J."/>
            <person name="Hulbert S."/>
            <person name="Chen X."/>
            <person name="Fellers J.P."/>
        </authorList>
    </citation>
    <scope>NUCLEOTIDE SEQUENCE</scope>
    <source>
        <strain evidence="4">Isolate 1-1 / race 1 (BBBD)</strain>
        <strain evidence="3">isolate 1-1 / race 1 (BBBD)</strain>
    </source>
</reference>
<dbReference type="VEuPathDB" id="FungiDB:PTTG_29426"/>
<dbReference type="AlphaFoldDB" id="A0A180G435"/>
<protein>
    <submittedName>
        <fullName evidence="2 3">Uncharacterized protein</fullName>
    </submittedName>
</protein>
<dbReference type="EnsemblFungi" id="PTTG_29426-t43_1">
    <property type="protein sequence ID" value="PTTG_29426-t43_1-p1"/>
    <property type="gene ID" value="PTTG_29426"/>
</dbReference>
<evidence type="ECO:0000256" key="1">
    <source>
        <dbReference type="SAM" id="MobiDB-lite"/>
    </source>
</evidence>
<evidence type="ECO:0000313" key="2">
    <source>
        <dbReference type="EMBL" id="OAV87445.1"/>
    </source>
</evidence>
<name>A0A180G435_PUCT1</name>
<feature type="region of interest" description="Disordered" evidence="1">
    <location>
        <begin position="52"/>
        <end position="80"/>
    </location>
</feature>
<reference evidence="2" key="2">
    <citation type="submission" date="2016-05" db="EMBL/GenBank/DDBJ databases">
        <title>Comparative analysis highlights variable genome content of wheat rusts and divergence of the mating loci.</title>
        <authorList>
            <person name="Cuomo C.A."/>
            <person name="Bakkeren G."/>
            <person name="Szabo L."/>
            <person name="Khalil H."/>
            <person name="Joly D."/>
            <person name="Goldberg J."/>
            <person name="Young S."/>
            <person name="Zeng Q."/>
            <person name="Fellers J."/>
        </authorList>
    </citation>
    <scope>NUCLEOTIDE SEQUENCE [LARGE SCALE GENOMIC DNA]</scope>
    <source>
        <strain evidence="2">1-1 BBBD Race 1</strain>
    </source>
</reference>
<evidence type="ECO:0000313" key="3">
    <source>
        <dbReference type="EnsemblFungi" id="PTTG_29426-t43_1-p1"/>
    </source>
</evidence>
<keyword evidence="4" id="KW-1185">Reference proteome</keyword>
<evidence type="ECO:0000313" key="4">
    <source>
        <dbReference type="Proteomes" id="UP000005240"/>
    </source>
</evidence>
<organism evidence="2">
    <name type="scientific">Puccinia triticina (isolate 1-1 / race 1 (BBBD))</name>
    <name type="common">Brown leaf rust fungus</name>
    <dbReference type="NCBI Taxonomy" id="630390"/>
    <lineage>
        <taxon>Eukaryota</taxon>
        <taxon>Fungi</taxon>
        <taxon>Dikarya</taxon>
        <taxon>Basidiomycota</taxon>
        <taxon>Pucciniomycotina</taxon>
        <taxon>Pucciniomycetes</taxon>
        <taxon>Pucciniales</taxon>
        <taxon>Pucciniaceae</taxon>
        <taxon>Puccinia</taxon>
    </lineage>
</organism>
<reference evidence="3" key="4">
    <citation type="submission" date="2025-05" db="UniProtKB">
        <authorList>
            <consortium name="EnsemblFungi"/>
        </authorList>
    </citation>
    <scope>IDENTIFICATION</scope>
    <source>
        <strain evidence="3">isolate 1-1 / race 1 (BBBD)</strain>
    </source>
</reference>
<sequence length="161" mass="17400">MSLSGPNPSSTRSHYLTLLSSDHTPQTKNAQSAPSDQQAAFLQTPAGVRTEEPIRAGPEHPSRRAQHPTRSIHPSGHPSPTRYFDKPARFCQAFLTQWTTGGANITLGRSTPLATHCPLGTSINGAAEIRGIIPHLQMNPFNNKFPGISHLHAHHHGPSFG</sequence>
<dbReference type="EMBL" id="ADAS02000404">
    <property type="protein sequence ID" value="OAV87445.1"/>
    <property type="molecule type" value="Genomic_DNA"/>
</dbReference>
<reference evidence="2" key="1">
    <citation type="submission" date="2009-11" db="EMBL/GenBank/DDBJ databases">
        <authorList>
            <consortium name="The Broad Institute Genome Sequencing Platform"/>
            <person name="Ward D."/>
            <person name="Feldgarden M."/>
            <person name="Earl A."/>
            <person name="Young S.K."/>
            <person name="Zeng Q."/>
            <person name="Koehrsen M."/>
            <person name="Alvarado L."/>
            <person name="Berlin A."/>
            <person name="Bochicchio J."/>
            <person name="Borenstein D."/>
            <person name="Chapman S.B."/>
            <person name="Chen Z."/>
            <person name="Engels R."/>
            <person name="Freedman E."/>
            <person name="Gellesch M."/>
            <person name="Goldberg J."/>
            <person name="Griggs A."/>
            <person name="Gujja S."/>
            <person name="Heilman E."/>
            <person name="Heiman D."/>
            <person name="Hepburn T."/>
            <person name="Howarth C."/>
            <person name="Jen D."/>
            <person name="Larson L."/>
            <person name="Lewis B."/>
            <person name="Mehta T."/>
            <person name="Park D."/>
            <person name="Pearson M."/>
            <person name="Roberts A."/>
            <person name="Saif S."/>
            <person name="Shea T."/>
            <person name="Shenoy N."/>
            <person name="Sisk P."/>
            <person name="Stolte C."/>
            <person name="Sykes S."/>
            <person name="Thomson T."/>
            <person name="Walk T."/>
            <person name="White J."/>
            <person name="Yandava C."/>
            <person name="Izard J."/>
            <person name="Baranova O.V."/>
            <person name="Blanton J.M."/>
            <person name="Tanner A.C."/>
            <person name="Dewhirst F.E."/>
            <person name="Haas B."/>
            <person name="Nusbaum C."/>
            <person name="Birren B."/>
        </authorList>
    </citation>
    <scope>NUCLEOTIDE SEQUENCE [LARGE SCALE GENOMIC DNA]</scope>
    <source>
        <strain evidence="2">1-1 BBBD Race 1</strain>
    </source>
</reference>
<feature type="compositionally biased region" description="Basic and acidic residues" evidence="1">
    <location>
        <begin position="52"/>
        <end position="62"/>
    </location>
</feature>
<feature type="region of interest" description="Disordered" evidence="1">
    <location>
        <begin position="1"/>
        <end position="39"/>
    </location>
</feature>
<proteinExistence type="predicted"/>
<accession>A0A180G435</accession>
<dbReference type="Proteomes" id="UP000005240">
    <property type="component" value="Unassembled WGS sequence"/>
</dbReference>
<gene>
    <name evidence="2" type="ORF">PTTG_29426</name>
</gene>